<proteinExistence type="predicted"/>
<organism evidence="1 2">
    <name type="scientific">Flavisolibacter tropicus</name>
    <dbReference type="NCBI Taxonomy" id="1492898"/>
    <lineage>
        <taxon>Bacteria</taxon>
        <taxon>Pseudomonadati</taxon>
        <taxon>Bacteroidota</taxon>
        <taxon>Chitinophagia</taxon>
        <taxon>Chitinophagales</taxon>
        <taxon>Chitinophagaceae</taxon>
        <taxon>Flavisolibacter</taxon>
    </lineage>
</organism>
<dbReference type="EMBL" id="CP011390">
    <property type="protein sequence ID" value="ANE51860.1"/>
    <property type="molecule type" value="Genomic_DNA"/>
</dbReference>
<dbReference type="AlphaFoldDB" id="A0A172TXU7"/>
<name>A0A172TXU7_9BACT</name>
<evidence type="ECO:0000313" key="1">
    <source>
        <dbReference type="EMBL" id="ANE51860.1"/>
    </source>
</evidence>
<reference evidence="2" key="1">
    <citation type="submission" date="2015-01" db="EMBL/GenBank/DDBJ databases">
        <title>Flavisolibacter sp./LCS9/ whole genome sequencing.</title>
        <authorList>
            <person name="Kim M.K."/>
            <person name="Srinivasan S."/>
            <person name="Lee J.-J."/>
        </authorList>
    </citation>
    <scope>NUCLEOTIDE SEQUENCE [LARGE SCALE GENOMIC DNA]</scope>
    <source>
        <strain evidence="2">LCS9</strain>
    </source>
</reference>
<reference evidence="1 2" key="2">
    <citation type="journal article" date="2016" name="Int. J. Syst. Evol. Microbiol.">
        <title>Flavisolibacter tropicus sp. nov., isolated from tropical soil.</title>
        <authorList>
            <person name="Lee J.J."/>
            <person name="Kang M.S."/>
            <person name="Kim G.S."/>
            <person name="Lee C.S."/>
            <person name="Lim S."/>
            <person name="Lee J."/>
            <person name="Roh S.H."/>
            <person name="Kang H."/>
            <person name="Ha J.M."/>
            <person name="Bae S."/>
            <person name="Jung H.Y."/>
            <person name="Kim M.K."/>
        </authorList>
    </citation>
    <scope>NUCLEOTIDE SEQUENCE [LARGE SCALE GENOMIC DNA]</scope>
    <source>
        <strain evidence="1 2">LCS9</strain>
    </source>
</reference>
<protein>
    <submittedName>
        <fullName evidence="1">Uncharacterized protein</fullName>
    </submittedName>
</protein>
<accession>A0A172TXU7</accession>
<keyword evidence="2" id="KW-1185">Reference proteome</keyword>
<evidence type="ECO:0000313" key="2">
    <source>
        <dbReference type="Proteomes" id="UP000077177"/>
    </source>
</evidence>
<dbReference type="STRING" id="1492898.SY85_16540"/>
<gene>
    <name evidence="1" type="ORF">SY85_16540</name>
</gene>
<dbReference type="KEGG" id="fla:SY85_16540"/>
<dbReference type="Proteomes" id="UP000077177">
    <property type="component" value="Chromosome"/>
</dbReference>
<sequence length="133" mass="15421">MPFVFFFIISCLSKAYDTHKSCSNCGTISVKSRYYDSLTNSYKLTDKHRDLKVWYKDSLIIQEAQTVNIETDINGIEKSEVTVDHYTFIDLRSRSFYIYNTFKADAPLIKKFAQSDTESVGGGWNFYDSSRIM</sequence>